<proteinExistence type="inferred from homology"/>
<name>A0A853BRD2_9ACTN</name>
<dbReference type="GO" id="GO:0043138">
    <property type="term" value="F:3'-5' DNA helicase activity"/>
    <property type="evidence" value="ECO:0007669"/>
    <property type="project" value="UniProtKB-EC"/>
</dbReference>
<dbReference type="InterPro" id="IPR011545">
    <property type="entry name" value="DEAD/DEAH_box_helicase_dom"/>
</dbReference>
<gene>
    <name evidence="10" type="ORF">HNR12_003394</name>
</gene>
<dbReference type="GO" id="GO:0005737">
    <property type="term" value="C:cytoplasm"/>
    <property type="evidence" value="ECO:0007669"/>
    <property type="project" value="TreeGrafter"/>
</dbReference>
<keyword evidence="4" id="KW-0238">DNA-binding</keyword>
<feature type="domain" description="Helicase ATP-binding" evidence="8">
    <location>
        <begin position="169"/>
        <end position="358"/>
    </location>
</feature>
<dbReference type="Proteomes" id="UP000575985">
    <property type="component" value="Unassembled WGS sequence"/>
</dbReference>
<comment type="similarity">
    <text evidence="1">Belongs to the helicase family. RecQ subfamily.</text>
</comment>
<dbReference type="PROSITE" id="PS51192">
    <property type="entry name" value="HELICASE_ATP_BIND_1"/>
    <property type="match status" value="1"/>
</dbReference>
<comment type="caution">
    <text evidence="10">The sequence shown here is derived from an EMBL/GenBank/DDBJ whole genome shotgun (WGS) entry which is preliminary data.</text>
</comment>
<evidence type="ECO:0000313" key="11">
    <source>
        <dbReference type="Proteomes" id="UP000575985"/>
    </source>
</evidence>
<evidence type="ECO:0000256" key="7">
    <source>
        <dbReference type="ARBA" id="ARBA00034808"/>
    </source>
</evidence>
<dbReference type="EC" id="5.6.2.4" evidence="7"/>
<evidence type="ECO:0000256" key="3">
    <source>
        <dbReference type="ARBA" id="ARBA00022840"/>
    </source>
</evidence>
<keyword evidence="10" id="KW-0347">Helicase</keyword>
<dbReference type="PANTHER" id="PTHR13710">
    <property type="entry name" value="DNA HELICASE RECQ FAMILY MEMBER"/>
    <property type="match status" value="1"/>
</dbReference>
<protein>
    <recommendedName>
        <fullName evidence="7">DNA 3'-5' helicase</fullName>
        <ecNumber evidence="7">5.6.2.4</ecNumber>
    </recommendedName>
</protein>
<dbReference type="SMART" id="SM00490">
    <property type="entry name" value="HELICc"/>
    <property type="match status" value="1"/>
</dbReference>
<evidence type="ECO:0000256" key="1">
    <source>
        <dbReference type="ARBA" id="ARBA00005446"/>
    </source>
</evidence>
<accession>A0A853BRD2</accession>
<dbReference type="GO" id="GO:0009378">
    <property type="term" value="F:four-way junction helicase activity"/>
    <property type="evidence" value="ECO:0007669"/>
    <property type="project" value="TreeGrafter"/>
</dbReference>
<dbReference type="PANTHER" id="PTHR13710:SF105">
    <property type="entry name" value="ATP-DEPENDENT DNA HELICASE Q1"/>
    <property type="match status" value="1"/>
</dbReference>
<dbReference type="SMART" id="SM00487">
    <property type="entry name" value="DEXDc"/>
    <property type="match status" value="1"/>
</dbReference>
<dbReference type="NCBIfam" id="NF041063">
    <property type="entry name" value="DpdF"/>
    <property type="match status" value="1"/>
</dbReference>
<dbReference type="InterPro" id="IPR014001">
    <property type="entry name" value="Helicase_ATP-bd"/>
</dbReference>
<evidence type="ECO:0000259" key="9">
    <source>
        <dbReference type="PROSITE" id="PS51194"/>
    </source>
</evidence>
<evidence type="ECO:0000256" key="2">
    <source>
        <dbReference type="ARBA" id="ARBA00022741"/>
    </source>
</evidence>
<dbReference type="GO" id="GO:0005524">
    <property type="term" value="F:ATP binding"/>
    <property type="evidence" value="ECO:0007669"/>
    <property type="project" value="UniProtKB-KW"/>
</dbReference>
<dbReference type="GO" id="GO:0005694">
    <property type="term" value="C:chromosome"/>
    <property type="evidence" value="ECO:0007669"/>
    <property type="project" value="TreeGrafter"/>
</dbReference>
<dbReference type="Pfam" id="PF00271">
    <property type="entry name" value="Helicase_C"/>
    <property type="match status" value="1"/>
</dbReference>
<dbReference type="AlphaFoldDB" id="A0A853BRD2"/>
<sequence>MAYDGWAEASRLFAEWPKSNVERELSGTVRRLRDALAGLDDGSAGWRDIAAITRQVLLEAHARGNQTPLVIPSVPQFPTQDQWEEAHCRVLPTAEGTLNVWADPWHPPTPEGTAAAAAEADLKQVYLGADSVQRRQFEDCASDPFWDTALGVGFGNYLSAGQRQAARSVVLAPPGSTTVVCLPTGNGKTNVAFAAALLRGRQSGVSVIVVPTVVLALDMEQRLRGIMEKTGHGSPSGHYAYTGGLADDIKECLRDDLRSGRQKVLITSPESVAKGLKETLEDVAESGLFHYFVIDEAHLVDQWGTDFRPDYQAIAGQHGTWLRIAPEGRAPRTVAMSATLTEEQVNTIRDLFGGRGGTEFVWASQIREEPSYYVDTFDSEEARTTAVLRALTLLPRPMVLYVSRVEDAQAWTTRLRDAGLQRVTHITGKADDDTRKAALEGWGGRSLAGPVPTLFDVVVGTSAFGLGVDIPDAKTIVHACLPETVDRYYQEVGRGGRDGTPSLAYLATTRGDLPVAEKLNSTRIIGPEKAEDRWKAMYQDNSRQRGTESFRVNLDVLPSHLSEGYDQNRLWNIRTLNLMARAGMITLSAPEASDPASEAADDPGEKYVGAPSDTVVSSIVVALRDGRTNDRTHFLETFDRTRKRILESQRLGLKQLRSALRGDRCIGEVLAEYYVVEGLTTAAACRGCPSCRNGGLPGQDLVGFYRRPWVPVPPVVAWPEHHPGGVLGRFLPPGQTCLSITWDTEQERRHLLPQLLTVLCRRGMPTIGGDGLTAAEVREIQSGALPHPVVHDNDGDLLQRHPRPVIWVLGSQATAMDYLTRLRFESADVLYLVHPRTLEHPDRPGSPLADIHTPSISVQTAWRTL</sequence>
<comment type="catalytic activity">
    <reaction evidence="6">
        <text>Couples ATP hydrolysis with the unwinding of duplex DNA by translocating in the 3'-5' direction.</text>
        <dbReference type="EC" id="5.6.2.4"/>
    </reaction>
</comment>
<dbReference type="GO" id="GO:0000724">
    <property type="term" value="P:double-strand break repair via homologous recombination"/>
    <property type="evidence" value="ECO:0007669"/>
    <property type="project" value="TreeGrafter"/>
</dbReference>
<dbReference type="InterPro" id="IPR001650">
    <property type="entry name" value="Helicase_C-like"/>
</dbReference>
<keyword evidence="10" id="KW-0378">Hydrolase</keyword>
<organism evidence="10 11">
    <name type="scientific">Streptomonospora nanhaiensis</name>
    <dbReference type="NCBI Taxonomy" id="1323731"/>
    <lineage>
        <taxon>Bacteria</taxon>
        <taxon>Bacillati</taxon>
        <taxon>Actinomycetota</taxon>
        <taxon>Actinomycetes</taxon>
        <taxon>Streptosporangiales</taxon>
        <taxon>Nocardiopsidaceae</taxon>
        <taxon>Streptomonospora</taxon>
    </lineage>
</organism>
<evidence type="ECO:0000256" key="5">
    <source>
        <dbReference type="ARBA" id="ARBA00023235"/>
    </source>
</evidence>
<dbReference type="Pfam" id="PF00270">
    <property type="entry name" value="DEAD"/>
    <property type="match status" value="1"/>
</dbReference>
<reference evidence="10 11" key="1">
    <citation type="submission" date="2020-07" db="EMBL/GenBank/DDBJ databases">
        <title>Sequencing the genomes of 1000 actinobacteria strains.</title>
        <authorList>
            <person name="Klenk H.-P."/>
        </authorList>
    </citation>
    <scope>NUCLEOTIDE SEQUENCE [LARGE SCALE GENOMIC DNA]</scope>
    <source>
        <strain evidence="10 11">DSM 45927</strain>
    </source>
</reference>
<evidence type="ECO:0000256" key="4">
    <source>
        <dbReference type="ARBA" id="ARBA00023125"/>
    </source>
</evidence>
<dbReference type="PROSITE" id="PS51194">
    <property type="entry name" value="HELICASE_CTER"/>
    <property type="match status" value="1"/>
</dbReference>
<evidence type="ECO:0000313" key="10">
    <source>
        <dbReference type="EMBL" id="NYI97117.1"/>
    </source>
</evidence>
<dbReference type="RefSeq" id="WP_179768419.1">
    <property type="nucleotide sequence ID" value="NZ_JACCFO010000001.1"/>
</dbReference>
<keyword evidence="2" id="KW-0547">Nucleotide-binding</keyword>
<evidence type="ECO:0000259" key="8">
    <source>
        <dbReference type="PROSITE" id="PS51192"/>
    </source>
</evidence>
<dbReference type="GO" id="GO:0003677">
    <property type="term" value="F:DNA binding"/>
    <property type="evidence" value="ECO:0007669"/>
    <property type="project" value="UniProtKB-KW"/>
</dbReference>
<keyword evidence="5" id="KW-0413">Isomerase</keyword>
<dbReference type="EMBL" id="JACCFO010000001">
    <property type="protein sequence ID" value="NYI97117.1"/>
    <property type="molecule type" value="Genomic_DNA"/>
</dbReference>
<keyword evidence="3" id="KW-0067">ATP-binding</keyword>
<dbReference type="InterPro" id="IPR027417">
    <property type="entry name" value="P-loop_NTPase"/>
</dbReference>
<evidence type="ECO:0000256" key="6">
    <source>
        <dbReference type="ARBA" id="ARBA00034617"/>
    </source>
</evidence>
<dbReference type="Gene3D" id="3.40.50.300">
    <property type="entry name" value="P-loop containing nucleotide triphosphate hydrolases"/>
    <property type="match status" value="2"/>
</dbReference>
<feature type="domain" description="Helicase C-terminal" evidence="9">
    <location>
        <begin position="386"/>
        <end position="565"/>
    </location>
</feature>
<dbReference type="SUPFAM" id="SSF52540">
    <property type="entry name" value="P-loop containing nucleoside triphosphate hydrolases"/>
    <property type="match status" value="1"/>
</dbReference>
<keyword evidence="11" id="KW-1185">Reference proteome</keyword>